<gene>
    <name evidence="2" type="ORF">GGR41_002172</name>
</gene>
<organism evidence="2 3">
    <name type="scientific">Paenalcaligenes hominis</name>
    <dbReference type="NCBI Taxonomy" id="643674"/>
    <lineage>
        <taxon>Bacteria</taxon>
        <taxon>Pseudomonadati</taxon>
        <taxon>Pseudomonadota</taxon>
        <taxon>Betaproteobacteria</taxon>
        <taxon>Burkholderiales</taxon>
        <taxon>Alcaligenaceae</taxon>
        <taxon>Paenalcaligenes</taxon>
    </lineage>
</organism>
<dbReference type="Pfam" id="PF17194">
    <property type="entry name" value="AbiEi_3_N"/>
    <property type="match status" value="1"/>
</dbReference>
<evidence type="ECO:0000313" key="3">
    <source>
        <dbReference type="Proteomes" id="UP000783934"/>
    </source>
</evidence>
<protein>
    <recommendedName>
        <fullName evidence="1">Transcriptional regulator AbiEi antitoxin N-terminal domain-containing protein</fullName>
    </recommendedName>
</protein>
<reference evidence="2 3" key="1">
    <citation type="submission" date="2020-03" db="EMBL/GenBank/DDBJ databases">
        <title>Genomic Encyclopedia of Type Strains, Phase IV (KMG-IV): sequencing the most valuable type-strain genomes for metagenomic binning, comparative biology and taxonomic classification.</title>
        <authorList>
            <person name="Goeker M."/>
        </authorList>
    </citation>
    <scope>NUCLEOTIDE SEQUENCE [LARGE SCALE GENOMIC DNA]</scope>
    <source>
        <strain evidence="2 3">DSM 26613</strain>
    </source>
</reference>
<name>A0ABX0WT40_9BURK</name>
<keyword evidence="3" id="KW-1185">Reference proteome</keyword>
<dbReference type="InterPro" id="IPR021561">
    <property type="entry name" value="AbiEi_3"/>
</dbReference>
<accession>A0ABX0WT40</accession>
<dbReference type="InterPro" id="IPR033455">
    <property type="entry name" value="AbiEi_3_N"/>
</dbReference>
<sequence length="253" mass="28941">MSEELSTYWLSLVHHGQLVTRQWLLSQGATEHALDNAVKSKRLKVLTRGVLARYEVPITWQGVAASLNRIDGPVYVGGISALAEQGLAHYLEFSKKINLYSSKPSPSWLNKIGLETELIWHSTRRLWDIPCLLMANSFRKNEINNGHWLMASAEQAIFEVLVAVPNTFSFEYADSLMQGMVNLSPRRLDAILRACNHIRTKRLFFFFADRYAYSWRKKIQPESYDLGSGKRSIIVGGRLDKKYNITVPEEFYG</sequence>
<feature type="domain" description="Transcriptional regulator AbiEi antitoxin N-terminal" evidence="1">
    <location>
        <begin position="9"/>
        <end position="93"/>
    </location>
</feature>
<dbReference type="RefSeq" id="WP_167661842.1">
    <property type="nucleotide sequence ID" value="NZ_BMCQ01000005.1"/>
</dbReference>
<dbReference type="Pfam" id="PF11459">
    <property type="entry name" value="AbiEi_3"/>
    <property type="match status" value="1"/>
</dbReference>
<comment type="caution">
    <text evidence="2">The sequence shown here is derived from an EMBL/GenBank/DDBJ whole genome shotgun (WGS) entry which is preliminary data.</text>
</comment>
<proteinExistence type="predicted"/>
<dbReference type="Proteomes" id="UP000783934">
    <property type="component" value="Unassembled WGS sequence"/>
</dbReference>
<evidence type="ECO:0000313" key="2">
    <source>
        <dbReference type="EMBL" id="NJB65917.1"/>
    </source>
</evidence>
<evidence type="ECO:0000259" key="1">
    <source>
        <dbReference type="Pfam" id="PF17194"/>
    </source>
</evidence>
<dbReference type="EMBL" id="JAATIZ010000004">
    <property type="protein sequence ID" value="NJB65917.1"/>
    <property type="molecule type" value="Genomic_DNA"/>
</dbReference>